<protein>
    <submittedName>
        <fullName evidence="2">Uncharacterized protein</fullName>
    </submittedName>
</protein>
<evidence type="ECO:0000256" key="1">
    <source>
        <dbReference type="SAM" id="MobiDB-lite"/>
    </source>
</evidence>
<reference evidence="2" key="1">
    <citation type="submission" date="2023-11" db="EMBL/GenBank/DDBJ databases">
        <title>Complete genome sequence of Vibrio virus vB_VpM-pA2SJ1.</title>
        <authorList>
            <person name="Lim S.J."/>
            <person name="Park S.Y."/>
            <person name="Kim J.H."/>
        </authorList>
    </citation>
    <scope>NUCLEOTIDE SEQUENCE</scope>
</reference>
<proteinExistence type="predicted"/>
<evidence type="ECO:0000313" key="2">
    <source>
        <dbReference type="EMBL" id="WRQ13098.1"/>
    </source>
</evidence>
<accession>A0AAX4J5K5</accession>
<feature type="compositionally biased region" description="Polar residues" evidence="1">
    <location>
        <begin position="1"/>
        <end position="10"/>
    </location>
</feature>
<name>A0AAX4J5K5_9CAUD</name>
<dbReference type="Proteomes" id="UP001432163">
    <property type="component" value="Segment"/>
</dbReference>
<sequence length="107" mass="12013">MPKSESSITEARNRSGHNHHINQQQGIAMNFKVIAEAQLKVAEQGISVHSAMNSDFGGFGSVTVFADGMPKFRMFDYRQPHQMELLAHHGFMPVHSHYQPVRAPKNV</sequence>
<evidence type="ECO:0000313" key="3">
    <source>
        <dbReference type="Proteomes" id="UP001432163"/>
    </source>
</evidence>
<dbReference type="EMBL" id="OR813779">
    <property type="protein sequence ID" value="WRQ13098.1"/>
    <property type="molecule type" value="Genomic_DNA"/>
</dbReference>
<feature type="region of interest" description="Disordered" evidence="1">
    <location>
        <begin position="1"/>
        <end position="24"/>
    </location>
</feature>
<organism evidence="2 3">
    <name type="scientific">Vibrio phage vB_VpM-pA2SJ1</name>
    <dbReference type="NCBI Taxonomy" id="3095964"/>
    <lineage>
        <taxon>Viruses</taxon>
        <taxon>Duplodnaviria</taxon>
        <taxon>Heunggongvirae</taxon>
        <taxon>Uroviricota</taxon>
        <taxon>Caudoviricetes</taxon>
    </lineage>
</organism>